<dbReference type="OrthoDB" id="45882at2759"/>
<dbReference type="InterPro" id="IPR027408">
    <property type="entry name" value="PNPase/RNase_PH_dom_sf"/>
</dbReference>
<evidence type="ECO:0000256" key="4">
    <source>
        <dbReference type="ARBA" id="ARBA00022490"/>
    </source>
</evidence>
<dbReference type="Pfam" id="PF01138">
    <property type="entry name" value="RNase_PH"/>
    <property type="match status" value="1"/>
</dbReference>
<sequence length="391" mass="43502">MSEDSNPQQSLKLMSFPPSVLSRISPEISLQRHLSIGLRPNLRKFDEFRDIQLNDGGLSRYSANNTNGQSDVLGSSILRSGSTMVVCTIRGQIVEEDILGEAENEDADAINAIFAKELQDAKPKETLKDNAVIYPLVEVERGRVGPPTDEEMILSQRIYENFLHSGILKRSALKVNVGLKSVDENGEEQILYKGENDQFDFGPKRMWSYTLSAEFKVFSRSGPLYELLWTSLISALRSTKLPHAYIDENAADIKVPIKMRGNFGTVREQYQITCDANKSEPLSLELDQISYGTNFAVIDIVKSLETTLPEEEGEEEGEAMDVDTEQKSVLLIDIEGEEEEFCAKKVIQVSVDSKGESLKSLTLSGGIDRDSLRTAIQLAKSRSRVLDGVVN</sequence>
<evidence type="ECO:0000256" key="5">
    <source>
        <dbReference type="ARBA" id="ARBA00022552"/>
    </source>
</evidence>
<dbReference type="GO" id="GO:0016075">
    <property type="term" value="P:rRNA catabolic process"/>
    <property type="evidence" value="ECO:0007669"/>
    <property type="project" value="TreeGrafter"/>
</dbReference>
<keyword evidence="6" id="KW-0271">Exosome</keyword>
<dbReference type="GO" id="GO:0034476">
    <property type="term" value="P:U5 snRNA 3'-end processing"/>
    <property type="evidence" value="ECO:0007669"/>
    <property type="project" value="TreeGrafter"/>
</dbReference>
<dbReference type="AlphaFoldDB" id="A0A9P8Q6M3"/>
<dbReference type="InterPro" id="IPR050590">
    <property type="entry name" value="Exosome_comp_Rrp42_subfam"/>
</dbReference>
<gene>
    <name evidence="11" type="ORF">WICPIJ_003720</name>
</gene>
<dbReference type="PANTHER" id="PTHR11097">
    <property type="entry name" value="EXOSOME COMPLEX EXONUCLEASE RIBOSOMAL RNA PROCESSING PROTEIN"/>
    <property type="match status" value="1"/>
</dbReference>
<name>A0A9P8Q6M3_WICPI</name>
<dbReference type="GO" id="GO:0071035">
    <property type="term" value="P:nuclear polyadenylation-dependent rRNA catabolic process"/>
    <property type="evidence" value="ECO:0007669"/>
    <property type="project" value="TreeGrafter"/>
</dbReference>
<dbReference type="GO" id="GO:0071028">
    <property type="term" value="P:nuclear mRNA surveillance"/>
    <property type="evidence" value="ECO:0007669"/>
    <property type="project" value="TreeGrafter"/>
</dbReference>
<evidence type="ECO:0000256" key="3">
    <source>
        <dbReference type="ARBA" id="ARBA00006678"/>
    </source>
</evidence>
<dbReference type="GO" id="GO:0034473">
    <property type="term" value="P:U1 snRNA 3'-end processing"/>
    <property type="evidence" value="ECO:0007669"/>
    <property type="project" value="TreeGrafter"/>
</dbReference>
<reference evidence="11" key="2">
    <citation type="submission" date="2021-01" db="EMBL/GenBank/DDBJ databases">
        <authorList>
            <person name="Schikora-Tamarit M.A."/>
        </authorList>
    </citation>
    <scope>NUCLEOTIDE SEQUENCE</scope>
    <source>
        <strain evidence="11">CBS2887</strain>
    </source>
</reference>
<dbReference type="GO" id="GO:0035925">
    <property type="term" value="F:mRNA 3'-UTR AU-rich region binding"/>
    <property type="evidence" value="ECO:0007669"/>
    <property type="project" value="TreeGrafter"/>
</dbReference>
<dbReference type="GO" id="GO:0071038">
    <property type="term" value="P:TRAMP-dependent tRNA surveillance pathway"/>
    <property type="evidence" value="ECO:0007669"/>
    <property type="project" value="TreeGrafter"/>
</dbReference>
<reference evidence="11" key="1">
    <citation type="journal article" date="2021" name="Open Biol.">
        <title>Shared evolutionary footprints suggest mitochondrial oxidative damage underlies multiple complex I losses in fungi.</title>
        <authorList>
            <person name="Schikora-Tamarit M.A."/>
            <person name="Marcet-Houben M."/>
            <person name="Nosek J."/>
            <person name="Gabaldon T."/>
        </authorList>
    </citation>
    <scope>NUCLEOTIDE SEQUENCE</scope>
    <source>
        <strain evidence="11">CBS2887</strain>
    </source>
</reference>
<evidence type="ECO:0000313" key="11">
    <source>
        <dbReference type="EMBL" id="KAH3685307.1"/>
    </source>
</evidence>
<evidence type="ECO:0000259" key="10">
    <source>
        <dbReference type="Pfam" id="PF01138"/>
    </source>
</evidence>
<dbReference type="GO" id="GO:0000467">
    <property type="term" value="P:exonucleolytic trimming to generate mature 3'-end of 5.8S rRNA from tricistronic rRNA transcript (SSU-rRNA, 5.8S rRNA, LSU-rRNA)"/>
    <property type="evidence" value="ECO:0007669"/>
    <property type="project" value="UniProtKB-ARBA"/>
</dbReference>
<evidence type="ECO:0000313" key="12">
    <source>
        <dbReference type="Proteomes" id="UP000774326"/>
    </source>
</evidence>
<keyword evidence="12" id="KW-1185">Reference proteome</keyword>
<comment type="caution">
    <text evidence="11">The sequence shown here is derived from an EMBL/GenBank/DDBJ whole genome shotgun (WGS) entry which is preliminary data.</text>
</comment>
<evidence type="ECO:0000256" key="7">
    <source>
        <dbReference type="ARBA" id="ARBA00022884"/>
    </source>
</evidence>
<protein>
    <recommendedName>
        <fullName evidence="9">Ribosomal RNA-processing protein 43</fullName>
    </recommendedName>
</protein>
<evidence type="ECO:0000256" key="1">
    <source>
        <dbReference type="ARBA" id="ARBA00004496"/>
    </source>
</evidence>
<evidence type="ECO:0000256" key="9">
    <source>
        <dbReference type="ARBA" id="ARBA00030617"/>
    </source>
</evidence>
<keyword evidence="8" id="KW-0539">Nucleus</keyword>
<dbReference type="GO" id="GO:0000177">
    <property type="term" value="C:cytoplasmic exosome (RNase complex)"/>
    <property type="evidence" value="ECO:0007669"/>
    <property type="project" value="UniProtKB-ARBA"/>
</dbReference>
<dbReference type="EMBL" id="JAEUBG010002058">
    <property type="protein sequence ID" value="KAH3685307.1"/>
    <property type="molecule type" value="Genomic_DNA"/>
</dbReference>
<proteinExistence type="inferred from homology"/>
<dbReference type="InterPro" id="IPR001247">
    <property type="entry name" value="ExoRNase_PH_dom1"/>
</dbReference>
<evidence type="ECO:0000256" key="2">
    <source>
        <dbReference type="ARBA" id="ARBA00004604"/>
    </source>
</evidence>
<keyword evidence="5" id="KW-0698">rRNA processing</keyword>
<dbReference type="Proteomes" id="UP000774326">
    <property type="component" value="Unassembled WGS sequence"/>
</dbReference>
<accession>A0A9P8Q6M3</accession>
<dbReference type="Gene3D" id="3.30.230.70">
    <property type="entry name" value="GHMP Kinase, N-terminal domain"/>
    <property type="match status" value="1"/>
</dbReference>
<comment type="subcellular location">
    <subcellularLocation>
        <location evidence="1">Cytoplasm</location>
    </subcellularLocation>
    <subcellularLocation>
        <location evidence="2">Nucleus</location>
        <location evidence="2">Nucleolus</location>
    </subcellularLocation>
</comment>
<keyword evidence="4" id="KW-0963">Cytoplasm</keyword>
<comment type="similarity">
    <text evidence="3">Belongs to the RNase PH family.</text>
</comment>
<dbReference type="CDD" id="cd11358">
    <property type="entry name" value="RNase_PH"/>
    <property type="match status" value="1"/>
</dbReference>
<feature type="domain" description="Exoribonuclease phosphorolytic" evidence="10">
    <location>
        <begin position="47"/>
        <end position="242"/>
    </location>
</feature>
<dbReference type="InterPro" id="IPR020568">
    <property type="entry name" value="Ribosomal_Su5_D2-typ_SF"/>
</dbReference>
<evidence type="ECO:0000256" key="6">
    <source>
        <dbReference type="ARBA" id="ARBA00022835"/>
    </source>
</evidence>
<dbReference type="SUPFAM" id="SSF54211">
    <property type="entry name" value="Ribosomal protein S5 domain 2-like"/>
    <property type="match status" value="1"/>
</dbReference>
<keyword evidence="7" id="KW-0694">RNA-binding</keyword>
<dbReference type="PANTHER" id="PTHR11097:SF9">
    <property type="entry name" value="EXOSOME COMPLEX COMPONENT RRP43"/>
    <property type="match status" value="1"/>
</dbReference>
<dbReference type="GO" id="GO:0000176">
    <property type="term" value="C:nuclear exosome (RNase complex)"/>
    <property type="evidence" value="ECO:0007669"/>
    <property type="project" value="TreeGrafter"/>
</dbReference>
<dbReference type="GO" id="GO:0034475">
    <property type="term" value="P:U4 snRNA 3'-end processing"/>
    <property type="evidence" value="ECO:0007669"/>
    <property type="project" value="TreeGrafter"/>
</dbReference>
<organism evidence="11 12">
    <name type="scientific">Wickerhamomyces pijperi</name>
    <name type="common">Yeast</name>
    <name type="synonym">Pichia pijperi</name>
    <dbReference type="NCBI Taxonomy" id="599730"/>
    <lineage>
        <taxon>Eukaryota</taxon>
        <taxon>Fungi</taxon>
        <taxon>Dikarya</taxon>
        <taxon>Ascomycota</taxon>
        <taxon>Saccharomycotina</taxon>
        <taxon>Saccharomycetes</taxon>
        <taxon>Phaffomycetales</taxon>
        <taxon>Wickerhamomycetaceae</taxon>
        <taxon>Wickerhamomyces</taxon>
    </lineage>
</organism>
<dbReference type="GO" id="GO:0005730">
    <property type="term" value="C:nucleolus"/>
    <property type="evidence" value="ECO:0007669"/>
    <property type="project" value="UniProtKB-SubCell"/>
</dbReference>
<evidence type="ECO:0000256" key="8">
    <source>
        <dbReference type="ARBA" id="ARBA00023242"/>
    </source>
</evidence>